<dbReference type="Proteomes" id="UP001239111">
    <property type="component" value="Chromosome 1"/>
</dbReference>
<dbReference type="EMBL" id="CM056741">
    <property type="protein sequence ID" value="KAJ8683362.1"/>
    <property type="molecule type" value="Genomic_DNA"/>
</dbReference>
<gene>
    <name evidence="1" type="ORF">QAD02_019154</name>
</gene>
<proteinExistence type="predicted"/>
<comment type="caution">
    <text evidence="1">The sequence shown here is derived from an EMBL/GenBank/DDBJ whole genome shotgun (WGS) entry which is preliminary data.</text>
</comment>
<name>A0ACC2PJ12_9HYME</name>
<keyword evidence="2" id="KW-1185">Reference proteome</keyword>
<organism evidence="1 2">
    <name type="scientific">Eretmocerus hayati</name>
    <dbReference type="NCBI Taxonomy" id="131215"/>
    <lineage>
        <taxon>Eukaryota</taxon>
        <taxon>Metazoa</taxon>
        <taxon>Ecdysozoa</taxon>
        <taxon>Arthropoda</taxon>
        <taxon>Hexapoda</taxon>
        <taxon>Insecta</taxon>
        <taxon>Pterygota</taxon>
        <taxon>Neoptera</taxon>
        <taxon>Endopterygota</taxon>
        <taxon>Hymenoptera</taxon>
        <taxon>Apocrita</taxon>
        <taxon>Proctotrupomorpha</taxon>
        <taxon>Chalcidoidea</taxon>
        <taxon>Aphelinidae</taxon>
        <taxon>Aphelininae</taxon>
        <taxon>Eretmocerus</taxon>
    </lineage>
</organism>
<reference evidence="1" key="1">
    <citation type="submission" date="2023-04" db="EMBL/GenBank/DDBJ databases">
        <title>A chromosome-level genome assembly of the parasitoid wasp Eretmocerus hayati.</title>
        <authorList>
            <person name="Zhong Y."/>
            <person name="Liu S."/>
            <person name="Liu Y."/>
        </authorList>
    </citation>
    <scope>NUCLEOTIDE SEQUENCE</scope>
    <source>
        <strain evidence="1">ZJU_SS_LIU_2023</strain>
    </source>
</reference>
<sequence>SVNGIVDDPKRPRGNISQEIRQHLLGLALNNDTAGLAQLDLVSKPNFCDSLKGQLPYNVTDMKKYLADPPGLQLNEAEKEQISNLGSECTSTGTDDCYYKQCLLKSVVTIFHKVFYEKLMKEQQEAQNKTVNSDV</sequence>
<accession>A0ACC2PJ12</accession>
<protein>
    <submittedName>
        <fullName evidence="1">Uncharacterized protein</fullName>
    </submittedName>
</protein>
<evidence type="ECO:0000313" key="2">
    <source>
        <dbReference type="Proteomes" id="UP001239111"/>
    </source>
</evidence>
<feature type="non-terminal residue" evidence="1">
    <location>
        <position position="1"/>
    </location>
</feature>
<evidence type="ECO:0000313" key="1">
    <source>
        <dbReference type="EMBL" id="KAJ8683362.1"/>
    </source>
</evidence>